<feature type="domain" description="HTH luxR-type" evidence="6">
    <location>
        <begin position="157"/>
        <end position="222"/>
    </location>
</feature>
<dbReference type="PROSITE" id="PS50043">
    <property type="entry name" value="HTH_LUXR_2"/>
    <property type="match status" value="1"/>
</dbReference>
<proteinExistence type="predicted"/>
<gene>
    <name evidence="8" type="ORF">GCM10025790_10170</name>
</gene>
<dbReference type="InterPro" id="IPR039420">
    <property type="entry name" value="WalR-like"/>
</dbReference>
<feature type="domain" description="Response regulatory" evidence="7">
    <location>
        <begin position="5"/>
        <end position="118"/>
    </location>
</feature>
<reference evidence="9" key="1">
    <citation type="journal article" date="2019" name="Int. J. Syst. Evol. Microbiol.">
        <title>The Global Catalogue of Microorganisms (GCM) 10K type strain sequencing project: providing services to taxonomists for standard genome sequencing and annotation.</title>
        <authorList>
            <consortium name="The Broad Institute Genomics Platform"/>
            <consortium name="The Broad Institute Genome Sequencing Center for Infectious Disease"/>
            <person name="Wu L."/>
            <person name="Ma J."/>
        </authorList>
    </citation>
    <scope>NUCLEOTIDE SEQUENCE [LARGE SCALE GENOMIC DNA]</scope>
    <source>
        <strain evidence="9">JCM 19129</strain>
    </source>
</reference>
<keyword evidence="4" id="KW-0804">Transcription</keyword>
<keyword evidence="1 5" id="KW-0597">Phosphoprotein</keyword>
<evidence type="ECO:0000259" key="6">
    <source>
        <dbReference type="PROSITE" id="PS50043"/>
    </source>
</evidence>
<evidence type="ECO:0000313" key="9">
    <source>
        <dbReference type="Proteomes" id="UP001500368"/>
    </source>
</evidence>
<dbReference type="PRINTS" id="PR00038">
    <property type="entry name" value="HTHLUXR"/>
</dbReference>
<dbReference type="Gene3D" id="3.40.50.2300">
    <property type="match status" value="1"/>
</dbReference>
<dbReference type="PANTHER" id="PTHR43214">
    <property type="entry name" value="TWO-COMPONENT RESPONSE REGULATOR"/>
    <property type="match status" value="1"/>
</dbReference>
<dbReference type="Proteomes" id="UP001500368">
    <property type="component" value="Unassembled WGS sequence"/>
</dbReference>
<evidence type="ECO:0000256" key="1">
    <source>
        <dbReference type="ARBA" id="ARBA00022553"/>
    </source>
</evidence>
<feature type="modified residue" description="4-aspartylphosphate" evidence="5">
    <location>
        <position position="56"/>
    </location>
</feature>
<dbReference type="SMART" id="SM00448">
    <property type="entry name" value="REC"/>
    <property type="match status" value="1"/>
</dbReference>
<dbReference type="InterPro" id="IPR016032">
    <property type="entry name" value="Sig_transdc_resp-reg_C-effctor"/>
</dbReference>
<organism evidence="8 9">
    <name type="scientific">Nesterenkonia rhizosphaerae</name>
    <dbReference type="NCBI Taxonomy" id="1348272"/>
    <lineage>
        <taxon>Bacteria</taxon>
        <taxon>Bacillati</taxon>
        <taxon>Actinomycetota</taxon>
        <taxon>Actinomycetes</taxon>
        <taxon>Micrococcales</taxon>
        <taxon>Micrococcaceae</taxon>
        <taxon>Nesterenkonia</taxon>
    </lineage>
</organism>
<evidence type="ECO:0000313" key="8">
    <source>
        <dbReference type="EMBL" id="GAA4916774.1"/>
    </source>
</evidence>
<keyword evidence="3" id="KW-0238">DNA-binding</keyword>
<evidence type="ECO:0000256" key="2">
    <source>
        <dbReference type="ARBA" id="ARBA00023015"/>
    </source>
</evidence>
<sequence>MADLRVVIADDNSVVRSGLQQVLGAVGDIELVGVAANGQEAIDLVEELKPDVVLLDVRMPVMSGVEAARHISPHAAVVMLTHSEEHETIASAVQNGARGYVVYSELDVEYLSGALKSVAAGATLMSPTAMTAMMSHSPAAVTSVAEHDHVVETQPVRGNSPFGLSGREAQIMELIADGLPNKEIAQQLFLSEKTVKNHTNRIFSKMGVGSRAEAVSVWFRSQLDM</sequence>
<evidence type="ECO:0000256" key="4">
    <source>
        <dbReference type="ARBA" id="ARBA00023163"/>
    </source>
</evidence>
<dbReference type="RefSeq" id="WP_345476987.1">
    <property type="nucleotide sequence ID" value="NZ_BAABLW010000005.1"/>
</dbReference>
<dbReference type="SMART" id="SM00421">
    <property type="entry name" value="HTH_LUXR"/>
    <property type="match status" value="1"/>
</dbReference>
<dbReference type="PROSITE" id="PS50110">
    <property type="entry name" value="RESPONSE_REGULATORY"/>
    <property type="match status" value="1"/>
</dbReference>
<keyword evidence="9" id="KW-1185">Reference proteome</keyword>
<dbReference type="SUPFAM" id="SSF52172">
    <property type="entry name" value="CheY-like"/>
    <property type="match status" value="1"/>
</dbReference>
<dbReference type="Pfam" id="PF00072">
    <property type="entry name" value="Response_reg"/>
    <property type="match status" value="1"/>
</dbReference>
<dbReference type="SUPFAM" id="SSF46894">
    <property type="entry name" value="C-terminal effector domain of the bipartite response regulators"/>
    <property type="match status" value="1"/>
</dbReference>
<dbReference type="InterPro" id="IPR011006">
    <property type="entry name" value="CheY-like_superfamily"/>
</dbReference>
<dbReference type="EMBL" id="BAABLW010000005">
    <property type="protein sequence ID" value="GAA4916774.1"/>
    <property type="molecule type" value="Genomic_DNA"/>
</dbReference>
<dbReference type="InterPro" id="IPR058245">
    <property type="entry name" value="NreC/VraR/RcsB-like_REC"/>
</dbReference>
<name>A0ABP9G0D2_9MICC</name>
<accession>A0ABP9G0D2</accession>
<evidence type="ECO:0000256" key="3">
    <source>
        <dbReference type="ARBA" id="ARBA00023125"/>
    </source>
</evidence>
<keyword evidence="2" id="KW-0805">Transcription regulation</keyword>
<evidence type="ECO:0000259" key="7">
    <source>
        <dbReference type="PROSITE" id="PS50110"/>
    </source>
</evidence>
<dbReference type="PROSITE" id="PS00622">
    <property type="entry name" value="HTH_LUXR_1"/>
    <property type="match status" value="1"/>
</dbReference>
<dbReference type="Pfam" id="PF00196">
    <property type="entry name" value="GerE"/>
    <property type="match status" value="1"/>
</dbReference>
<dbReference type="InterPro" id="IPR000792">
    <property type="entry name" value="Tscrpt_reg_LuxR_C"/>
</dbReference>
<comment type="caution">
    <text evidence="8">The sequence shown here is derived from an EMBL/GenBank/DDBJ whole genome shotgun (WGS) entry which is preliminary data.</text>
</comment>
<dbReference type="PANTHER" id="PTHR43214:SF24">
    <property type="entry name" value="TRANSCRIPTIONAL REGULATORY PROTEIN NARL-RELATED"/>
    <property type="match status" value="1"/>
</dbReference>
<dbReference type="InterPro" id="IPR001789">
    <property type="entry name" value="Sig_transdc_resp-reg_receiver"/>
</dbReference>
<evidence type="ECO:0000256" key="5">
    <source>
        <dbReference type="PROSITE-ProRule" id="PRU00169"/>
    </source>
</evidence>
<dbReference type="CDD" id="cd06170">
    <property type="entry name" value="LuxR_C_like"/>
    <property type="match status" value="1"/>
</dbReference>
<dbReference type="CDD" id="cd17535">
    <property type="entry name" value="REC_NarL-like"/>
    <property type="match status" value="1"/>
</dbReference>
<protein>
    <submittedName>
        <fullName evidence="8">Response regulator transcription factor</fullName>
    </submittedName>
</protein>